<dbReference type="Gene3D" id="1.25.10.10">
    <property type="entry name" value="Leucine-rich Repeat Variant"/>
    <property type="match status" value="3"/>
</dbReference>
<dbReference type="GO" id="GO:0061863">
    <property type="term" value="F:microtubule plus end polymerase"/>
    <property type="evidence" value="ECO:0007669"/>
    <property type="project" value="InterPro"/>
</dbReference>
<evidence type="ECO:0000256" key="2">
    <source>
        <dbReference type="ARBA" id="ARBA00022490"/>
    </source>
</evidence>
<keyword evidence="2" id="KW-0963">Cytoplasm</keyword>
<evidence type="ECO:0000256" key="8">
    <source>
        <dbReference type="ARBA" id="ARBA00025722"/>
    </source>
</evidence>
<organism evidence="12 13">
    <name type="scientific">Caenorhabditis nigoni</name>
    <dbReference type="NCBI Taxonomy" id="1611254"/>
    <lineage>
        <taxon>Eukaryota</taxon>
        <taxon>Metazoa</taxon>
        <taxon>Ecdysozoa</taxon>
        <taxon>Nematoda</taxon>
        <taxon>Chromadorea</taxon>
        <taxon>Rhabditida</taxon>
        <taxon>Rhabditina</taxon>
        <taxon>Rhabditomorpha</taxon>
        <taxon>Rhabditoidea</taxon>
        <taxon>Rhabditidae</taxon>
        <taxon>Peloderinae</taxon>
        <taxon>Caenorhabditis</taxon>
    </lineage>
</organism>
<proteinExistence type="inferred from homology"/>
<gene>
    <name evidence="12" type="primary">Cni-zyg-9</name>
    <name evidence="12" type="synonym">Cnig_chr_II.g4801</name>
    <name evidence="12" type="ORF">B9Z55_004801</name>
</gene>
<feature type="compositionally biased region" description="Acidic residues" evidence="10">
    <location>
        <begin position="590"/>
        <end position="600"/>
    </location>
</feature>
<evidence type="ECO:0000256" key="6">
    <source>
        <dbReference type="ARBA" id="ARBA00023212"/>
    </source>
</evidence>
<evidence type="ECO:0000259" key="11">
    <source>
        <dbReference type="SMART" id="SM01349"/>
    </source>
</evidence>
<dbReference type="GO" id="GO:0051010">
    <property type="term" value="F:microtubule plus-end binding"/>
    <property type="evidence" value="ECO:0007669"/>
    <property type="project" value="InterPro"/>
</dbReference>
<keyword evidence="4" id="KW-0677">Repeat</keyword>
<dbReference type="InterPro" id="IPR016024">
    <property type="entry name" value="ARM-type_fold"/>
</dbReference>
<evidence type="ECO:0000313" key="13">
    <source>
        <dbReference type="Proteomes" id="UP000230233"/>
    </source>
</evidence>
<feature type="domain" description="TOG" evidence="11">
    <location>
        <begin position="5"/>
        <end position="244"/>
    </location>
</feature>
<feature type="compositionally biased region" description="Basic and acidic residues" evidence="10">
    <location>
        <begin position="1435"/>
        <end position="1445"/>
    </location>
</feature>
<evidence type="ECO:0000256" key="7">
    <source>
        <dbReference type="ARBA" id="ARBA00023306"/>
    </source>
</evidence>
<keyword evidence="7" id="KW-0131">Cell cycle</keyword>
<keyword evidence="3" id="KW-0132">Cell division</keyword>
<feature type="compositionally biased region" description="Low complexity" evidence="10">
    <location>
        <begin position="917"/>
        <end position="928"/>
    </location>
</feature>
<feature type="compositionally biased region" description="Low complexity" evidence="10">
    <location>
        <begin position="255"/>
        <end position="281"/>
    </location>
</feature>
<dbReference type="EMBL" id="PDUG01000002">
    <property type="protein sequence ID" value="PIC44432.1"/>
    <property type="molecule type" value="Genomic_DNA"/>
</dbReference>
<evidence type="ECO:0000256" key="1">
    <source>
        <dbReference type="ARBA" id="ARBA00004300"/>
    </source>
</evidence>
<keyword evidence="6" id="KW-0206">Cytoskeleton</keyword>
<dbReference type="GO" id="GO:0005874">
    <property type="term" value="C:microtubule"/>
    <property type="evidence" value="ECO:0007669"/>
    <property type="project" value="UniProtKB-ARBA"/>
</dbReference>
<accession>A0A2G5UY29</accession>
<feature type="domain" description="TOG" evidence="11">
    <location>
        <begin position="290"/>
        <end position="529"/>
    </location>
</feature>
<dbReference type="GO" id="GO:0051231">
    <property type="term" value="P:spindle elongation"/>
    <property type="evidence" value="ECO:0007669"/>
    <property type="project" value="UniProtKB-ARBA"/>
</dbReference>
<dbReference type="GO" id="GO:0051301">
    <property type="term" value="P:cell division"/>
    <property type="evidence" value="ECO:0007669"/>
    <property type="project" value="UniProtKB-KW"/>
</dbReference>
<name>A0A2G5UY29_9PELO</name>
<dbReference type="PANTHER" id="PTHR12609">
    <property type="entry name" value="MICROTUBULE ASSOCIATED PROTEIN XMAP215"/>
    <property type="match status" value="1"/>
</dbReference>
<comment type="similarity">
    <text evidence="8">Belongs to the TOG/XMAP215 family.</text>
</comment>
<protein>
    <recommendedName>
        <fullName evidence="11">TOG domain-containing protein</fullName>
    </recommendedName>
</protein>
<comment type="caution">
    <text evidence="12">The sequence shown here is derived from an EMBL/GenBank/DDBJ whole genome shotgun (WGS) entry which is preliminary data.</text>
</comment>
<dbReference type="FunFam" id="1.25.10.10:FF:000019">
    <property type="entry name" value="Cytoskeleton-associated protein 5"/>
    <property type="match status" value="2"/>
</dbReference>
<dbReference type="InterPro" id="IPR045110">
    <property type="entry name" value="XMAP215"/>
</dbReference>
<dbReference type="InterPro" id="IPR021133">
    <property type="entry name" value="HEAT_type_2"/>
</dbReference>
<dbReference type="Proteomes" id="UP000230233">
    <property type="component" value="Chromosome II"/>
</dbReference>
<reference evidence="13" key="1">
    <citation type="submission" date="2017-10" db="EMBL/GenBank/DDBJ databases">
        <title>Rapid genome shrinkage in a self-fertile nematode reveals novel sperm competition proteins.</title>
        <authorList>
            <person name="Yin D."/>
            <person name="Schwarz E.M."/>
            <person name="Thomas C.G."/>
            <person name="Felde R.L."/>
            <person name="Korf I.F."/>
            <person name="Cutter A.D."/>
            <person name="Schartner C.M."/>
            <person name="Ralston E.J."/>
            <person name="Meyer B.J."/>
            <person name="Haag E.S."/>
        </authorList>
    </citation>
    <scope>NUCLEOTIDE SEQUENCE [LARGE SCALE GENOMIC DNA]</scope>
    <source>
        <strain evidence="13">JU1422</strain>
    </source>
</reference>
<feature type="region of interest" description="Disordered" evidence="10">
    <location>
        <begin position="898"/>
        <end position="958"/>
    </location>
</feature>
<evidence type="ECO:0000256" key="5">
    <source>
        <dbReference type="ARBA" id="ARBA00022776"/>
    </source>
</evidence>
<sequence length="1454" mass="159942">MSNWDYIDEVDIIPKLPSNFDELRESKKWQERKEALEALLKVLTDNERLSTKVSYAELIGNVQTVLAKDANINCQALAAKCIAKFATGLRTKFSAFATPLLPVIFDKMKEKKPTLREPLVECAMEVGRTMPSLEAGQEDILAALAKPNPQIKQQTALFVAKQLDLVVPAKQPKGFIKAAVPVFGKLTGDADQDVREASLQALGAVQRIIGDKNVKSLLGDLSSDEGKMKKIGEYADKSAASYAEEQAKNAPPPSSSASAPSTAAASGSSGNATSAAVTSAEPAAEADPWDFLDAFDVLSKMPEGFDTNIESKKWQERKEALEGLQQLLTANPKLDPKANYGALVERLQKVLEKDANINVAALAANCITGIANGLRTKFQAFAISVAPIIFEKFKEKKPTLRDPLVACIDAVVATSNLEALGEIVLAALGKPNPSIKTQTDLFLQRTFMKLNSQTMPKKTLKTLVPLLIKHSGDSDSEVRDASYAAMGAMMRAIGEKPSLQLLADIVTDNLKMGKIKEYHQKALAEAGPAEIAAMVQSMHKADVSSIFCLFLLLQFSFVCLCSSVRDFQAPPAAAAAPAKKAAPPPKRQESEEEQVEEEEEPLKLPAGEKKKEEKKKAAPTKENAENEPPVAPKTELLLNDNGEKAQRIKEEKQLKLVKWNFQAPTDEHIAQLQTLLGNQAKVSLMSQLFHKDFKQHLAALDTLLRLADTAPRSLLANSDLLLKWCTLRFFETNPAALIKVLELCRVLVELTRDTETPMSQEELTAFVPYLLLKTGEAKENMRTAVRDIINVLSDIVGPLKMTPMLLDALKSKNARQRSECLLVIESYISSSGISPLKSLTVEKIVAPFVGDKDVNVRNAAINVLVACFKFEGDQMWKAAGRMADKDKSLVEERIKRSGVKAGSGVATSPPNGGAKIVVPQQQQSVVRRPASRSRTREPEPEDDYQDQRAAVNSTFTKGNSSSRYALRDDVFTTAINRLADSTNVVTPPQPPSAWANNTFQMKRTNSSSSISSIDTSDQIQRSINNISSSLADVAQDAMYQVTYVLNQPEQRHLVDRKADMVFRASAAQLDMIIDEFKAGKDVTGTMDACSQMLFILMGGVETEHGLEPLNASPETVKAIISSVLRCITQIGSTDAGYTMARSLNRLAMRLVYRVELSNLLCGLILAMIESIQLNSGITDLVSKLSSKWCDELEKRRAQLRASDIVDVFNQFYICTLTEQKMDITHIHIQVVDNYLERVILQQGDVVLDAARRLSSPHIHLTRMINKILQMMKEQNIDPIMPGTLDARAPDEEEAVVVRTGVQVCVNNILRDLKNVSTYNEQLNKLVQSSDKCRNEYSELVKNHALGEAVEELVSEQTIHGAPNFNKPDVVNAMTMTWKALDLLGPTRAETPTTPPQNLSRMDTTIVGTPLSRAEGAGTITRARGNIMRPKQRPTMSREQHEELRNRLQQAKFGQ</sequence>
<dbReference type="STRING" id="1611254.A0A2G5UY29"/>
<feature type="region of interest" description="Disordered" evidence="10">
    <location>
        <begin position="1426"/>
        <end position="1454"/>
    </location>
</feature>
<keyword evidence="13" id="KW-1185">Reference proteome</keyword>
<feature type="region of interest" description="Disordered" evidence="10">
    <location>
        <begin position="242"/>
        <end position="281"/>
    </location>
</feature>
<feature type="repeat" description="HEAT" evidence="9">
    <location>
        <begin position="179"/>
        <end position="217"/>
    </location>
</feature>
<dbReference type="SUPFAM" id="SSF48371">
    <property type="entry name" value="ARM repeat"/>
    <property type="match status" value="1"/>
</dbReference>
<evidence type="ECO:0000313" key="12">
    <source>
        <dbReference type="EMBL" id="PIC44432.1"/>
    </source>
</evidence>
<dbReference type="SMART" id="SM01349">
    <property type="entry name" value="TOG"/>
    <property type="match status" value="3"/>
</dbReference>
<dbReference type="InterPro" id="IPR011989">
    <property type="entry name" value="ARM-like"/>
</dbReference>
<feature type="compositionally biased region" description="Basic and acidic residues" evidence="10">
    <location>
        <begin position="606"/>
        <end position="616"/>
    </location>
</feature>
<dbReference type="InterPro" id="IPR048491">
    <property type="entry name" value="XMAP215_CLASP_TOG"/>
</dbReference>
<evidence type="ECO:0000256" key="9">
    <source>
        <dbReference type="PROSITE-ProRule" id="PRU00103"/>
    </source>
</evidence>
<dbReference type="GO" id="GO:0005813">
    <property type="term" value="C:centrosome"/>
    <property type="evidence" value="ECO:0007669"/>
    <property type="project" value="UniProtKB-SubCell"/>
</dbReference>
<evidence type="ECO:0000256" key="4">
    <source>
        <dbReference type="ARBA" id="ARBA00022737"/>
    </source>
</evidence>
<keyword evidence="5" id="KW-0498">Mitosis</keyword>
<dbReference type="InterPro" id="IPR034085">
    <property type="entry name" value="TOG"/>
</dbReference>
<comment type="subcellular location">
    <subcellularLocation>
        <location evidence="1">Cytoplasm</location>
        <location evidence="1">Cytoskeleton</location>
        <location evidence="1">Microtubule organizing center</location>
        <location evidence="1">Centrosome</location>
    </subcellularLocation>
</comment>
<dbReference type="GO" id="GO:0030951">
    <property type="term" value="P:establishment or maintenance of microtubule cytoskeleton polarity"/>
    <property type="evidence" value="ECO:0007669"/>
    <property type="project" value="InterPro"/>
</dbReference>
<dbReference type="PROSITE" id="PS50077">
    <property type="entry name" value="HEAT_REPEAT"/>
    <property type="match status" value="2"/>
</dbReference>
<dbReference type="GO" id="GO:0046785">
    <property type="term" value="P:microtubule polymerization"/>
    <property type="evidence" value="ECO:0007669"/>
    <property type="project" value="InterPro"/>
</dbReference>
<evidence type="ECO:0000256" key="3">
    <source>
        <dbReference type="ARBA" id="ARBA00022618"/>
    </source>
</evidence>
<feature type="domain" description="TOG" evidence="11">
    <location>
        <begin position="666"/>
        <end position="903"/>
    </location>
</feature>
<feature type="region of interest" description="Disordered" evidence="10">
    <location>
        <begin position="574"/>
        <end position="637"/>
    </location>
</feature>
<dbReference type="Pfam" id="PF21041">
    <property type="entry name" value="XMAP215_CLASP_TOG"/>
    <property type="match status" value="3"/>
</dbReference>
<evidence type="ECO:0000256" key="10">
    <source>
        <dbReference type="SAM" id="MobiDB-lite"/>
    </source>
</evidence>
<dbReference type="OrthoDB" id="205662at2759"/>
<feature type="repeat" description="HEAT" evidence="9">
    <location>
        <begin position="463"/>
        <end position="501"/>
    </location>
</feature>
<dbReference type="FunFam" id="1.25.10.10:FF:000050">
    <property type="entry name" value="Cytoskeleton-associated protein 5 isoform X1"/>
    <property type="match status" value="1"/>
</dbReference>